<sequence>MFQGCLIQVQDESLFPMYATLVLDEKFFPTMVHYHLSKENSVVAPDSMRAKAFIVEIYHVYPGEEHRYTTVSVSSLVKS</sequence>
<protein>
    <submittedName>
        <fullName evidence="1">Uncharacterized protein</fullName>
    </submittedName>
</protein>
<accession>A0ABR4QHJ0</accession>
<dbReference type="EMBL" id="JAKROA010000003">
    <property type="protein sequence ID" value="KAL5109003.1"/>
    <property type="molecule type" value="Genomic_DNA"/>
</dbReference>
<name>A0ABR4QHJ0_9CEST</name>
<reference evidence="1 2" key="1">
    <citation type="journal article" date="2022" name="Front. Cell. Infect. Microbiol.">
        <title>The Genomes of Two Strains of Taenia crassiceps the Animal Model for the Study of Human Cysticercosis.</title>
        <authorList>
            <person name="Bobes R.J."/>
            <person name="Estrada K."/>
            <person name="Rios-Valencia D.G."/>
            <person name="Calderon-Gallegos A."/>
            <person name="de la Torre P."/>
            <person name="Carrero J.C."/>
            <person name="Sanchez-Flores A."/>
            <person name="Laclette J.P."/>
        </authorList>
    </citation>
    <scope>NUCLEOTIDE SEQUENCE [LARGE SCALE GENOMIC DNA]</scope>
    <source>
        <strain evidence="1">WFUcys</strain>
    </source>
</reference>
<keyword evidence="2" id="KW-1185">Reference proteome</keyword>
<evidence type="ECO:0000313" key="2">
    <source>
        <dbReference type="Proteomes" id="UP001651158"/>
    </source>
</evidence>
<proteinExistence type="predicted"/>
<evidence type="ECO:0000313" key="1">
    <source>
        <dbReference type="EMBL" id="KAL5109003.1"/>
    </source>
</evidence>
<gene>
    <name evidence="1" type="ORF">TcWFU_005831</name>
</gene>
<organism evidence="1 2">
    <name type="scientific">Taenia crassiceps</name>
    <dbReference type="NCBI Taxonomy" id="6207"/>
    <lineage>
        <taxon>Eukaryota</taxon>
        <taxon>Metazoa</taxon>
        <taxon>Spiralia</taxon>
        <taxon>Lophotrochozoa</taxon>
        <taxon>Platyhelminthes</taxon>
        <taxon>Cestoda</taxon>
        <taxon>Eucestoda</taxon>
        <taxon>Cyclophyllidea</taxon>
        <taxon>Taeniidae</taxon>
        <taxon>Taenia</taxon>
    </lineage>
</organism>
<comment type="caution">
    <text evidence="1">The sequence shown here is derived from an EMBL/GenBank/DDBJ whole genome shotgun (WGS) entry which is preliminary data.</text>
</comment>
<dbReference type="Proteomes" id="UP001651158">
    <property type="component" value="Unassembled WGS sequence"/>
</dbReference>